<dbReference type="SUPFAM" id="SSF52540">
    <property type="entry name" value="P-loop containing nucleoside triphosphate hydrolases"/>
    <property type="match status" value="1"/>
</dbReference>
<gene>
    <name evidence="6" type="ORF">CINTURNW_2763</name>
</gene>
<evidence type="ECO:0000256" key="4">
    <source>
        <dbReference type="ARBA" id="ARBA00022840"/>
    </source>
</evidence>
<dbReference type="AlphaFoldDB" id="U2PU55"/>
<comment type="caution">
    <text evidence="6">The sequence shown here is derived from an EMBL/GenBank/DDBJ whole genome shotgun (WGS) entry which is preliminary data.</text>
</comment>
<dbReference type="Proteomes" id="UP000016721">
    <property type="component" value="Unassembled WGS sequence"/>
</dbReference>
<dbReference type="STRING" id="1294142.CINTURNW_2763"/>
<accession>U2PU55</accession>
<evidence type="ECO:0000259" key="5">
    <source>
        <dbReference type="PROSITE" id="PS50893"/>
    </source>
</evidence>
<dbReference type="eggNOG" id="COG1136">
    <property type="taxonomic scope" value="Bacteria"/>
</dbReference>
<feature type="domain" description="ABC transporter" evidence="5">
    <location>
        <begin position="5"/>
        <end position="244"/>
    </location>
</feature>
<keyword evidence="2" id="KW-0813">Transport</keyword>
<evidence type="ECO:0000313" key="7">
    <source>
        <dbReference type="Proteomes" id="UP000016721"/>
    </source>
</evidence>
<dbReference type="PROSITE" id="PS00211">
    <property type="entry name" value="ABC_TRANSPORTER_1"/>
    <property type="match status" value="1"/>
</dbReference>
<proteinExistence type="inferred from homology"/>
<dbReference type="GO" id="GO:0098796">
    <property type="term" value="C:membrane protein complex"/>
    <property type="evidence" value="ECO:0007669"/>
    <property type="project" value="UniProtKB-ARBA"/>
</dbReference>
<dbReference type="SMART" id="SM00382">
    <property type="entry name" value="AAA"/>
    <property type="match status" value="1"/>
</dbReference>
<dbReference type="InterPro" id="IPR017871">
    <property type="entry name" value="ABC_transporter-like_CS"/>
</dbReference>
<evidence type="ECO:0000256" key="3">
    <source>
        <dbReference type="ARBA" id="ARBA00022741"/>
    </source>
</evidence>
<dbReference type="RefSeq" id="WP_021802744.1">
    <property type="nucleotide sequence ID" value="NZ_KI273145.1"/>
</dbReference>
<dbReference type="PATRIC" id="fig|1294142.3.peg.2870"/>
<keyword evidence="3" id="KW-0547">Nucleotide-binding</keyword>
<dbReference type="CDD" id="cd03255">
    <property type="entry name" value="ABC_MJ0796_LolCDE_FtsE"/>
    <property type="match status" value="1"/>
</dbReference>
<dbReference type="GO" id="GO:0016887">
    <property type="term" value="F:ATP hydrolysis activity"/>
    <property type="evidence" value="ECO:0007669"/>
    <property type="project" value="InterPro"/>
</dbReference>
<dbReference type="HOGENOM" id="CLU_000604_1_22_9"/>
<dbReference type="Pfam" id="PF00005">
    <property type="entry name" value="ABC_tran"/>
    <property type="match status" value="1"/>
</dbReference>
<evidence type="ECO:0000313" key="6">
    <source>
        <dbReference type="EMBL" id="ERK29970.1"/>
    </source>
</evidence>
<dbReference type="InterPro" id="IPR003593">
    <property type="entry name" value="AAA+_ATPase"/>
</dbReference>
<dbReference type="OrthoDB" id="9802264at2"/>
<protein>
    <submittedName>
        <fullName evidence="6">ABC transporter, ATP-binding protein</fullName>
    </submittedName>
</protein>
<evidence type="ECO:0000256" key="1">
    <source>
        <dbReference type="ARBA" id="ARBA00005417"/>
    </source>
</evidence>
<comment type="similarity">
    <text evidence="1">Belongs to the ABC transporter superfamily.</text>
</comment>
<dbReference type="PROSITE" id="PS50893">
    <property type="entry name" value="ABC_TRANSPORTER_2"/>
    <property type="match status" value="1"/>
</dbReference>
<dbReference type="InterPro" id="IPR017911">
    <property type="entry name" value="MacB-like_ATP-bd"/>
</dbReference>
<name>U2PU55_9CLOT</name>
<keyword evidence="4 6" id="KW-0067">ATP-binding</keyword>
<dbReference type="PANTHER" id="PTHR42798:SF7">
    <property type="entry name" value="ALPHA-D-RIBOSE 1-METHYLPHOSPHONATE 5-TRIPHOSPHATE SYNTHASE SUBUNIT PHNL"/>
    <property type="match status" value="1"/>
</dbReference>
<keyword evidence="7" id="KW-1185">Reference proteome</keyword>
<reference evidence="6 7" key="1">
    <citation type="journal article" date="2013" name="Genome Announc.">
        <title>Draft Genome Sequence of the Hydrogen- and Ethanol-Producing Bacterium Clostridium intestinale Strain URNW.</title>
        <authorList>
            <person name="Lal S."/>
            <person name="Ramachandran U."/>
            <person name="Zhang X."/>
            <person name="Sparling R."/>
            <person name="Levin D.B."/>
        </authorList>
    </citation>
    <scope>NUCLEOTIDE SEQUENCE [LARGE SCALE GENOMIC DNA]</scope>
    <source>
        <strain evidence="6 7">URNW</strain>
    </source>
</reference>
<dbReference type="GO" id="GO:0005524">
    <property type="term" value="F:ATP binding"/>
    <property type="evidence" value="ECO:0007669"/>
    <property type="project" value="UniProtKB-KW"/>
</dbReference>
<dbReference type="EMBL" id="APJA01000014">
    <property type="protein sequence ID" value="ERK29970.1"/>
    <property type="molecule type" value="Genomic_DNA"/>
</dbReference>
<organism evidence="6 7">
    <name type="scientific">Clostridium intestinale URNW</name>
    <dbReference type="NCBI Taxonomy" id="1294142"/>
    <lineage>
        <taxon>Bacteria</taxon>
        <taxon>Bacillati</taxon>
        <taxon>Bacillota</taxon>
        <taxon>Clostridia</taxon>
        <taxon>Eubacteriales</taxon>
        <taxon>Clostridiaceae</taxon>
        <taxon>Clostridium</taxon>
    </lineage>
</organism>
<dbReference type="Gene3D" id="3.40.50.300">
    <property type="entry name" value="P-loop containing nucleotide triphosphate hydrolases"/>
    <property type="match status" value="1"/>
</dbReference>
<sequence>MNSIIIGKDIVKIFGKGNEEIKALNEVNVEIEKGEFVAVMGPSGSGKSTLLFALSGMDDITGGSVKFDDIELSKLRESALADIRKRKMGFVFQQPTMLKNLNLLDNIILPATYKGKKDSRKLTQKAKALMKKTGISGLESRDITEVSGGQLQRAGICRALMNEPDILFADEPTGALNSRSAEEIMELLVDIKKEGTAILLVTHDSKVAARADRILFTKDGNIVSELSLQNFSDKDIDLRGKKVLAGMAAVGI</sequence>
<dbReference type="PANTHER" id="PTHR42798">
    <property type="entry name" value="LIPOPROTEIN-RELEASING SYSTEM ATP-BINDING PROTEIN LOLD"/>
    <property type="match status" value="1"/>
</dbReference>
<dbReference type="InterPro" id="IPR003439">
    <property type="entry name" value="ABC_transporter-like_ATP-bd"/>
</dbReference>
<evidence type="ECO:0000256" key="2">
    <source>
        <dbReference type="ARBA" id="ARBA00022448"/>
    </source>
</evidence>
<dbReference type="FunFam" id="3.40.50.300:FF:000032">
    <property type="entry name" value="Export ABC transporter ATP-binding protein"/>
    <property type="match status" value="1"/>
</dbReference>
<dbReference type="GO" id="GO:0022857">
    <property type="term" value="F:transmembrane transporter activity"/>
    <property type="evidence" value="ECO:0007669"/>
    <property type="project" value="UniProtKB-ARBA"/>
</dbReference>
<dbReference type="InterPro" id="IPR027417">
    <property type="entry name" value="P-loop_NTPase"/>
</dbReference>